<keyword evidence="1" id="KW-1133">Transmembrane helix</keyword>
<keyword evidence="1" id="KW-0812">Transmembrane</keyword>
<dbReference type="AlphaFoldDB" id="C9MNE0"/>
<gene>
    <name evidence="2" type="ORF">HMPREF0973_01127</name>
</gene>
<accession>C9MNE0</accession>
<feature type="transmembrane region" description="Helical" evidence="1">
    <location>
        <begin position="89"/>
        <end position="108"/>
    </location>
</feature>
<name>C9MNE0_9BACT</name>
<reference evidence="2 3" key="1">
    <citation type="submission" date="2009-09" db="EMBL/GenBank/DDBJ databases">
        <authorList>
            <person name="Weinstock G."/>
            <person name="Sodergren E."/>
            <person name="Clifton S."/>
            <person name="Fulton L."/>
            <person name="Fulton B."/>
            <person name="Courtney L."/>
            <person name="Fronick C."/>
            <person name="Harrison M."/>
            <person name="Strong C."/>
            <person name="Farmer C."/>
            <person name="Delahaunty K."/>
            <person name="Markovic C."/>
            <person name="Hall O."/>
            <person name="Minx P."/>
            <person name="Tomlinson C."/>
            <person name="Mitreva M."/>
            <person name="Nelson J."/>
            <person name="Hou S."/>
            <person name="Wollam A."/>
            <person name="Pepin K.H."/>
            <person name="Johnson M."/>
            <person name="Bhonagiri V."/>
            <person name="Nash W.E."/>
            <person name="Warren W."/>
            <person name="Chinwalla A."/>
            <person name="Mardis E.R."/>
            <person name="Wilson R.K."/>
        </authorList>
    </citation>
    <scope>NUCLEOTIDE SEQUENCE [LARGE SCALE GENOMIC DNA]</scope>
    <source>
        <strain evidence="2 3">F0319</strain>
    </source>
</reference>
<organism evidence="2 3">
    <name type="scientific">Prevotella veroralis F0319</name>
    <dbReference type="NCBI Taxonomy" id="649761"/>
    <lineage>
        <taxon>Bacteria</taxon>
        <taxon>Pseudomonadati</taxon>
        <taxon>Bacteroidota</taxon>
        <taxon>Bacteroidia</taxon>
        <taxon>Bacteroidales</taxon>
        <taxon>Prevotellaceae</taxon>
        <taxon>Prevotella</taxon>
    </lineage>
</organism>
<dbReference type="HOGENOM" id="CLU_2047554_0_0_10"/>
<evidence type="ECO:0000313" key="2">
    <source>
        <dbReference type="EMBL" id="EEX18952.1"/>
    </source>
</evidence>
<dbReference type="Proteomes" id="UP000003327">
    <property type="component" value="Unassembled WGS sequence"/>
</dbReference>
<keyword evidence="1" id="KW-0472">Membrane</keyword>
<keyword evidence="3" id="KW-1185">Reference proteome</keyword>
<comment type="caution">
    <text evidence="2">The sequence shown here is derived from an EMBL/GenBank/DDBJ whole genome shotgun (WGS) entry which is preliminary data.</text>
</comment>
<sequence length="120" mass="13528">MIMPQSRDRCPRIETPPSLLQGEECIAVACWDSSFYPKGCHKVGTDALVCPPERKQPKAPTSLLEKGEECLTELSQRLKSGQTRASVPTLWHVLLFNLAVLLTKYSLVTRPTNYPFVRKQ</sequence>
<evidence type="ECO:0000313" key="3">
    <source>
        <dbReference type="Proteomes" id="UP000003327"/>
    </source>
</evidence>
<dbReference type="STRING" id="649761.HMPREF0973_01127"/>
<dbReference type="EMBL" id="ACVA01000030">
    <property type="protein sequence ID" value="EEX18952.1"/>
    <property type="molecule type" value="Genomic_DNA"/>
</dbReference>
<evidence type="ECO:0000256" key="1">
    <source>
        <dbReference type="SAM" id="Phobius"/>
    </source>
</evidence>
<protein>
    <submittedName>
        <fullName evidence="2">Uncharacterized protein</fullName>
    </submittedName>
</protein>
<proteinExistence type="predicted"/>